<dbReference type="RefSeq" id="WP_238185041.1">
    <property type="nucleotide sequence ID" value="NZ_BPRB01000316.1"/>
</dbReference>
<dbReference type="InterPro" id="IPR015393">
    <property type="entry name" value="DUF1972"/>
</dbReference>
<gene>
    <name evidence="5" type="ORF">MPOCJGCO_4540</name>
</gene>
<dbReference type="EMBL" id="BPRB01000316">
    <property type="protein sequence ID" value="GJE62407.1"/>
    <property type="molecule type" value="Genomic_DNA"/>
</dbReference>
<proteinExistence type="predicted"/>
<accession>A0ABQ4U7M0</accession>
<dbReference type="SUPFAM" id="SSF53756">
    <property type="entry name" value="UDP-Glycosyltransferase/glycogen phosphorylase"/>
    <property type="match status" value="1"/>
</dbReference>
<evidence type="ECO:0000313" key="6">
    <source>
        <dbReference type="Proteomes" id="UP001055057"/>
    </source>
</evidence>
<dbReference type="PANTHER" id="PTHR12526">
    <property type="entry name" value="GLYCOSYLTRANSFERASE"/>
    <property type="match status" value="1"/>
</dbReference>
<evidence type="ECO:0000256" key="1">
    <source>
        <dbReference type="ARBA" id="ARBA00022676"/>
    </source>
</evidence>
<sequence length="409" mass="44469">MPGPAPSILILGTRGIPAAHGGFETFAEKLALFLVARGWRVGVYCQREVETVRERVSVRTWQGIDLIDVEVALKGPAATLAFDAFCTRDAADRDGVCLVLGYNGAAFLPYLRFAGSKILTNMDGIEWKRPKWSRSVRAFFWLSEWIAAWSSHRLVADHPAIADHLATRRPRSAIATIPYGGDPIRSVSEAPIRALGLEPDRFLVSIARIEPDNNILTFVEAFSRKARGMRLVVLGTLDEAIPYHRAVRAAAGPEVLFPGAIYDADAVQALRHHARAYLHGHTVGGTNPSLVESLWAGSAVIAHDNPFNRGTAGEGQFYFGDADACERAIETVLADTASVTAARAAAHRRAQDFHWGDILAAYEEEARTLGGYKPVRLAAPRQIPAQAMSVRMSQASAPMPDAAASGKRW</sequence>
<dbReference type="Proteomes" id="UP001055057">
    <property type="component" value="Unassembled WGS sequence"/>
</dbReference>
<keyword evidence="6" id="KW-1185">Reference proteome</keyword>
<evidence type="ECO:0000259" key="4">
    <source>
        <dbReference type="Pfam" id="PF09314"/>
    </source>
</evidence>
<evidence type="ECO:0000256" key="2">
    <source>
        <dbReference type="ARBA" id="ARBA00022679"/>
    </source>
</evidence>
<keyword evidence="1" id="KW-0328">Glycosyltransferase</keyword>
<reference evidence="5" key="2">
    <citation type="submission" date="2021-08" db="EMBL/GenBank/DDBJ databases">
        <authorList>
            <person name="Tani A."/>
            <person name="Ola A."/>
            <person name="Ogura Y."/>
            <person name="Katsura K."/>
            <person name="Hayashi T."/>
        </authorList>
    </citation>
    <scope>NUCLEOTIDE SEQUENCE</scope>
    <source>
        <strain evidence="5">DSM 23632</strain>
    </source>
</reference>
<keyword evidence="2" id="KW-0808">Transferase</keyword>
<feature type="domain" description="DUF1972" evidence="4">
    <location>
        <begin position="8"/>
        <end position="182"/>
    </location>
</feature>
<dbReference type="InterPro" id="IPR001296">
    <property type="entry name" value="Glyco_trans_1"/>
</dbReference>
<dbReference type="Pfam" id="PF09314">
    <property type="entry name" value="DUF1972"/>
    <property type="match status" value="1"/>
</dbReference>
<dbReference type="PANTHER" id="PTHR12526:SF510">
    <property type="entry name" value="D-INOSITOL 3-PHOSPHATE GLYCOSYLTRANSFERASE"/>
    <property type="match status" value="1"/>
</dbReference>
<comment type="caution">
    <text evidence="5">The sequence shown here is derived from an EMBL/GenBank/DDBJ whole genome shotgun (WGS) entry which is preliminary data.</text>
</comment>
<evidence type="ECO:0000259" key="3">
    <source>
        <dbReference type="Pfam" id="PF00534"/>
    </source>
</evidence>
<protein>
    <recommendedName>
        <fullName evidence="7">Glycosyltransferase family 1 protein</fullName>
    </recommendedName>
</protein>
<name>A0ABQ4U7M0_9HYPH</name>
<organism evidence="5 6">
    <name type="scientific">Methylobacterium trifolii</name>
    <dbReference type="NCBI Taxonomy" id="1003092"/>
    <lineage>
        <taxon>Bacteria</taxon>
        <taxon>Pseudomonadati</taxon>
        <taxon>Pseudomonadota</taxon>
        <taxon>Alphaproteobacteria</taxon>
        <taxon>Hyphomicrobiales</taxon>
        <taxon>Methylobacteriaceae</taxon>
        <taxon>Methylobacterium</taxon>
    </lineage>
</organism>
<reference evidence="5" key="1">
    <citation type="journal article" date="2021" name="Front. Microbiol.">
        <title>Comprehensive Comparative Genomics and Phenotyping of Methylobacterium Species.</title>
        <authorList>
            <person name="Alessa O."/>
            <person name="Ogura Y."/>
            <person name="Fujitani Y."/>
            <person name="Takami H."/>
            <person name="Hayashi T."/>
            <person name="Sahin N."/>
            <person name="Tani A."/>
        </authorList>
    </citation>
    <scope>NUCLEOTIDE SEQUENCE</scope>
    <source>
        <strain evidence="5">DSM 23632</strain>
    </source>
</reference>
<feature type="domain" description="Glycosyl transferase family 1" evidence="3">
    <location>
        <begin position="198"/>
        <end position="343"/>
    </location>
</feature>
<evidence type="ECO:0000313" key="5">
    <source>
        <dbReference type="EMBL" id="GJE62407.1"/>
    </source>
</evidence>
<dbReference type="Pfam" id="PF00534">
    <property type="entry name" value="Glycos_transf_1"/>
    <property type="match status" value="1"/>
</dbReference>
<evidence type="ECO:0008006" key="7">
    <source>
        <dbReference type="Google" id="ProtNLM"/>
    </source>
</evidence>
<dbReference type="Gene3D" id="3.40.50.2000">
    <property type="entry name" value="Glycogen Phosphorylase B"/>
    <property type="match status" value="2"/>
</dbReference>